<feature type="compositionally biased region" description="Low complexity" evidence="3">
    <location>
        <begin position="236"/>
        <end position="249"/>
    </location>
</feature>
<dbReference type="PANTHER" id="PTHR43278:SF4">
    <property type="entry name" value="NAD(P)H-DEPENDENT FMN-CONTAINING OXIDOREDUCTASE YWQN-RELATED"/>
    <property type="match status" value="1"/>
</dbReference>
<proteinExistence type="predicted"/>
<dbReference type="InterPro" id="IPR005025">
    <property type="entry name" value="FMN_Rdtase-like_dom"/>
</dbReference>
<feature type="domain" description="NADPH-dependent FMN reductase-like" evidence="4">
    <location>
        <begin position="12"/>
        <end position="122"/>
    </location>
</feature>
<evidence type="ECO:0000256" key="2">
    <source>
        <dbReference type="ARBA" id="ARBA00022643"/>
    </source>
</evidence>
<keyword evidence="1" id="KW-0285">Flavoprotein</keyword>
<evidence type="ECO:0000259" key="4">
    <source>
        <dbReference type="Pfam" id="PF03358"/>
    </source>
</evidence>
<accession>A0A7C3W8K7</accession>
<sequence>MDSPSPPWTEPLILACGPRKGGNSDHAARMVERGLVRAGARPRLVHLRDHALNPCRGCQSCHHAPRNACPLMARDETEALFGLIKHSAMLFFTSPIYFYHLPGAFKGFIDRAQRYYEARLAGDPEILALPERTAHACLVAGRPRGEKLFEGSLLTLRYFLWPFNARVGEALTLPGYDGPGDLSADHQAGERVSAFAAACWAARGQRPAGGPDVGKPDGGKSDVDGPGAGKPDAGKLDAGGPDAGGDSAR</sequence>
<dbReference type="PANTHER" id="PTHR43278">
    <property type="entry name" value="NAD(P)H-DEPENDENT FMN-CONTAINING OXIDOREDUCTASE YWQN-RELATED"/>
    <property type="match status" value="1"/>
</dbReference>
<feature type="region of interest" description="Disordered" evidence="3">
    <location>
        <begin position="204"/>
        <end position="249"/>
    </location>
</feature>
<dbReference type="SUPFAM" id="SSF52218">
    <property type="entry name" value="Flavoproteins"/>
    <property type="match status" value="1"/>
</dbReference>
<organism evidence="5">
    <name type="scientific">Fundidesulfovibrio putealis</name>
    <dbReference type="NCBI Taxonomy" id="270496"/>
    <lineage>
        <taxon>Bacteria</taxon>
        <taxon>Pseudomonadati</taxon>
        <taxon>Thermodesulfobacteriota</taxon>
        <taxon>Desulfovibrionia</taxon>
        <taxon>Desulfovibrionales</taxon>
        <taxon>Desulfovibrionaceae</taxon>
        <taxon>Fundidesulfovibrio</taxon>
    </lineage>
</organism>
<reference evidence="5" key="1">
    <citation type="journal article" date="2020" name="mSystems">
        <title>Genome- and Community-Level Interaction Insights into Carbon Utilization and Element Cycling Functions of Hydrothermarchaeota in Hydrothermal Sediment.</title>
        <authorList>
            <person name="Zhou Z."/>
            <person name="Liu Y."/>
            <person name="Xu W."/>
            <person name="Pan J."/>
            <person name="Luo Z.H."/>
            <person name="Li M."/>
        </authorList>
    </citation>
    <scope>NUCLEOTIDE SEQUENCE [LARGE SCALE GENOMIC DNA]</scope>
    <source>
        <strain evidence="5">SpSt-413</strain>
    </source>
</reference>
<feature type="compositionally biased region" description="Basic and acidic residues" evidence="3">
    <location>
        <begin position="214"/>
        <end position="223"/>
    </location>
</feature>
<protein>
    <submittedName>
        <fullName evidence="5">Flavodoxin family protein</fullName>
    </submittedName>
</protein>
<gene>
    <name evidence="5" type="ORF">ENR59_03090</name>
</gene>
<dbReference type="InterPro" id="IPR051796">
    <property type="entry name" value="ISF_SsuE-like"/>
</dbReference>
<comment type="caution">
    <text evidence="5">The sequence shown here is derived from an EMBL/GenBank/DDBJ whole genome shotgun (WGS) entry which is preliminary data.</text>
</comment>
<name>A0A7C3W8K7_9BACT</name>
<dbReference type="InterPro" id="IPR029039">
    <property type="entry name" value="Flavoprotein-like_sf"/>
</dbReference>
<dbReference type="GO" id="GO:0016491">
    <property type="term" value="F:oxidoreductase activity"/>
    <property type="evidence" value="ECO:0007669"/>
    <property type="project" value="InterPro"/>
</dbReference>
<dbReference type="Gene3D" id="3.40.50.360">
    <property type="match status" value="1"/>
</dbReference>
<evidence type="ECO:0000256" key="1">
    <source>
        <dbReference type="ARBA" id="ARBA00022630"/>
    </source>
</evidence>
<keyword evidence="2" id="KW-0288">FMN</keyword>
<evidence type="ECO:0000256" key="3">
    <source>
        <dbReference type="SAM" id="MobiDB-lite"/>
    </source>
</evidence>
<dbReference type="AlphaFoldDB" id="A0A7C3W8K7"/>
<dbReference type="EMBL" id="DSRP01000215">
    <property type="protein sequence ID" value="HGG91920.1"/>
    <property type="molecule type" value="Genomic_DNA"/>
</dbReference>
<evidence type="ECO:0000313" key="5">
    <source>
        <dbReference type="EMBL" id="HGG91920.1"/>
    </source>
</evidence>
<dbReference type="Pfam" id="PF03358">
    <property type="entry name" value="FMN_red"/>
    <property type="match status" value="1"/>
</dbReference>